<dbReference type="RefSeq" id="WP_186919729.1">
    <property type="nucleotide sequence ID" value="NZ_JACOPQ010000010.1"/>
</dbReference>
<dbReference type="GO" id="GO:0003677">
    <property type="term" value="F:DNA binding"/>
    <property type="evidence" value="ECO:0007669"/>
    <property type="project" value="UniProtKB-KW"/>
</dbReference>
<keyword evidence="2" id="KW-0238">DNA-binding</keyword>
<dbReference type="EMBL" id="JACOPQ010000010">
    <property type="protein sequence ID" value="MBC5737941.1"/>
    <property type="molecule type" value="Genomic_DNA"/>
</dbReference>
<evidence type="ECO:0000256" key="1">
    <source>
        <dbReference type="ARBA" id="ARBA00023015"/>
    </source>
</evidence>
<feature type="domain" description="HTH crp-type" evidence="5">
    <location>
        <begin position="128"/>
        <end position="193"/>
    </location>
</feature>
<dbReference type="InterPro" id="IPR036388">
    <property type="entry name" value="WH-like_DNA-bd_sf"/>
</dbReference>
<dbReference type="Pfam" id="PF13545">
    <property type="entry name" value="HTH_Crp_2"/>
    <property type="match status" value="1"/>
</dbReference>
<dbReference type="AlphaFoldDB" id="A0A8J6JE97"/>
<keyword evidence="7" id="KW-1185">Reference proteome</keyword>
<feature type="domain" description="Cyclic nucleotide-binding" evidence="4">
    <location>
        <begin position="1"/>
        <end position="115"/>
    </location>
</feature>
<dbReference type="SUPFAM" id="SSF46785">
    <property type="entry name" value="Winged helix' DNA-binding domain"/>
    <property type="match status" value="1"/>
</dbReference>
<dbReference type="InterPro" id="IPR014710">
    <property type="entry name" value="RmlC-like_jellyroll"/>
</dbReference>
<name>A0A8J6JE97_9FIRM</name>
<proteinExistence type="predicted"/>
<gene>
    <name evidence="6" type="ORF">H8S62_13090</name>
</gene>
<dbReference type="GO" id="GO:0003700">
    <property type="term" value="F:DNA-binding transcription factor activity"/>
    <property type="evidence" value="ECO:0007669"/>
    <property type="project" value="TreeGrafter"/>
</dbReference>
<dbReference type="Proteomes" id="UP000607645">
    <property type="component" value="Unassembled WGS sequence"/>
</dbReference>
<keyword evidence="1" id="KW-0805">Transcription regulation</keyword>
<dbReference type="SMART" id="SM00419">
    <property type="entry name" value="HTH_CRP"/>
    <property type="match status" value="1"/>
</dbReference>
<dbReference type="SMART" id="SM00100">
    <property type="entry name" value="cNMP"/>
    <property type="match status" value="1"/>
</dbReference>
<organism evidence="6 7">
    <name type="scientific">Lawsonibacter faecis</name>
    <dbReference type="NCBI Taxonomy" id="2763052"/>
    <lineage>
        <taxon>Bacteria</taxon>
        <taxon>Bacillati</taxon>
        <taxon>Bacillota</taxon>
        <taxon>Clostridia</taxon>
        <taxon>Eubacteriales</taxon>
        <taxon>Oscillospiraceae</taxon>
        <taxon>Lawsonibacter</taxon>
    </lineage>
</organism>
<sequence length="203" mass="22168">MDTWRPLAEGRAAQQYVPGQLIYLQDTEALQFYYILKGTVKCFLSSEDGDERTLTLHHGGDLIGEAAFFDGQPRVSSAVAVTRCELVAVDRPHLAAVFARYPDLAVSMLEYLARTIRLLSAHVDGSFLQADQRIARHLLSLPADEHGVLRCTHEEIGSSVGVSRVTVSRVLGELARAGTVETGYKSLKIRSTAALRELAGTGE</sequence>
<dbReference type="PANTHER" id="PTHR24567">
    <property type="entry name" value="CRP FAMILY TRANSCRIPTIONAL REGULATORY PROTEIN"/>
    <property type="match status" value="1"/>
</dbReference>
<dbReference type="GO" id="GO:0005829">
    <property type="term" value="C:cytosol"/>
    <property type="evidence" value="ECO:0007669"/>
    <property type="project" value="TreeGrafter"/>
</dbReference>
<evidence type="ECO:0000256" key="3">
    <source>
        <dbReference type="ARBA" id="ARBA00023163"/>
    </source>
</evidence>
<comment type="caution">
    <text evidence="6">The sequence shown here is derived from an EMBL/GenBank/DDBJ whole genome shotgun (WGS) entry which is preliminary data.</text>
</comment>
<dbReference type="PROSITE" id="PS51063">
    <property type="entry name" value="HTH_CRP_2"/>
    <property type="match status" value="1"/>
</dbReference>
<evidence type="ECO:0000313" key="7">
    <source>
        <dbReference type="Proteomes" id="UP000607645"/>
    </source>
</evidence>
<dbReference type="PANTHER" id="PTHR24567:SF74">
    <property type="entry name" value="HTH-TYPE TRANSCRIPTIONAL REGULATOR ARCR"/>
    <property type="match status" value="1"/>
</dbReference>
<dbReference type="Gene3D" id="1.10.10.10">
    <property type="entry name" value="Winged helix-like DNA-binding domain superfamily/Winged helix DNA-binding domain"/>
    <property type="match status" value="1"/>
</dbReference>
<evidence type="ECO:0000259" key="5">
    <source>
        <dbReference type="PROSITE" id="PS51063"/>
    </source>
</evidence>
<dbReference type="Gene3D" id="2.60.120.10">
    <property type="entry name" value="Jelly Rolls"/>
    <property type="match status" value="1"/>
</dbReference>
<dbReference type="InterPro" id="IPR000595">
    <property type="entry name" value="cNMP-bd_dom"/>
</dbReference>
<protein>
    <submittedName>
        <fullName evidence="6">Crp/Fnr family transcriptional regulator</fullName>
    </submittedName>
</protein>
<dbReference type="SUPFAM" id="SSF51206">
    <property type="entry name" value="cAMP-binding domain-like"/>
    <property type="match status" value="1"/>
</dbReference>
<accession>A0A8J6JE97</accession>
<dbReference type="CDD" id="cd00038">
    <property type="entry name" value="CAP_ED"/>
    <property type="match status" value="1"/>
</dbReference>
<dbReference type="InterPro" id="IPR018490">
    <property type="entry name" value="cNMP-bd_dom_sf"/>
</dbReference>
<dbReference type="InterPro" id="IPR012318">
    <property type="entry name" value="HTH_CRP"/>
</dbReference>
<dbReference type="Pfam" id="PF00027">
    <property type="entry name" value="cNMP_binding"/>
    <property type="match status" value="1"/>
</dbReference>
<evidence type="ECO:0000256" key="2">
    <source>
        <dbReference type="ARBA" id="ARBA00023125"/>
    </source>
</evidence>
<reference evidence="6" key="1">
    <citation type="submission" date="2020-08" db="EMBL/GenBank/DDBJ databases">
        <title>Genome public.</title>
        <authorList>
            <person name="Liu C."/>
            <person name="Sun Q."/>
        </authorList>
    </citation>
    <scope>NUCLEOTIDE SEQUENCE</scope>
    <source>
        <strain evidence="6">NSJ-52</strain>
    </source>
</reference>
<dbReference type="InterPro" id="IPR036390">
    <property type="entry name" value="WH_DNA-bd_sf"/>
</dbReference>
<keyword evidence="3" id="KW-0804">Transcription</keyword>
<dbReference type="PROSITE" id="PS50042">
    <property type="entry name" value="CNMP_BINDING_3"/>
    <property type="match status" value="1"/>
</dbReference>
<evidence type="ECO:0000259" key="4">
    <source>
        <dbReference type="PROSITE" id="PS50042"/>
    </source>
</evidence>
<evidence type="ECO:0000313" key="6">
    <source>
        <dbReference type="EMBL" id="MBC5737941.1"/>
    </source>
</evidence>
<dbReference type="InterPro" id="IPR050397">
    <property type="entry name" value="Env_Response_Regulators"/>
</dbReference>